<dbReference type="InterPro" id="IPR036322">
    <property type="entry name" value="WD40_repeat_dom_sf"/>
</dbReference>
<reference evidence="7 8" key="1">
    <citation type="submission" date="2015-08" db="EMBL/GenBank/DDBJ databases">
        <title>Next Generation Sequencing and Analysis of the Genome of Puccinia sorghi L Schw, the Causal Agent of Maize Common Rust.</title>
        <authorList>
            <person name="Rochi L."/>
            <person name="Burguener G."/>
            <person name="Darino M."/>
            <person name="Turjanski A."/>
            <person name="Kreff E."/>
            <person name="Dieguez M.J."/>
            <person name="Sacco F."/>
        </authorList>
    </citation>
    <scope>NUCLEOTIDE SEQUENCE [LARGE SCALE GENOMIC DNA]</scope>
    <source>
        <strain evidence="7 8">RO10H11247</strain>
    </source>
</reference>
<dbReference type="Gene3D" id="2.130.10.10">
    <property type="entry name" value="YVTN repeat-like/Quinoprotein amine dehydrogenase"/>
    <property type="match status" value="1"/>
</dbReference>
<comment type="similarity">
    <text evidence="2">Belongs to the WD repeat EDC4 family.</text>
</comment>
<accession>A0A0L6V3B1</accession>
<evidence type="ECO:0000256" key="4">
    <source>
        <dbReference type="ARBA" id="ARBA00022574"/>
    </source>
</evidence>
<name>A0A0L6V3B1_9BASI</name>
<feature type="compositionally biased region" description="Polar residues" evidence="6">
    <location>
        <begin position="450"/>
        <end position="463"/>
    </location>
</feature>
<feature type="compositionally biased region" description="Polar residues" evidence="6">
    <location>
        <begin position="423"/>
        <end position="434"/>
    </location>
</feature>
<keyword evidence="5" id="KW-0677">Repeat</keyword>
<evidence type="ECO:0000313" key="8">
    <source>
        <dbReference type="Proteomes" id="UP000037035"/>
    </source>
</evidence>
<dbReference type="GO" id="GO:0031087">
    <property type="term" value="P:deadenylation-independent decapping of nuclear-transcribed mRNA"/>
    <property type="evidence" value="ECO:0007669"/>
    <property type="project" value="InterPro"/>
</dbReference>
<dbReference type="SUPFAM" id="SSF50978">
    <property type="entry name" value="WD40 repeat-like"/>
    <property type="match status" value="1"/>
</dbReference>
<evidence type="ECO:0000313" key="7">
    <source>
        <dbReference type="EMBL" id="KNZ55246.1"/>
    </source>
</evidence>
<evidence type="ECO:0000256" key="1">
    <source>
        <dbReference type="ARBA" id="ARBA00004201"/>
    </source>
</evidence>
<dbReference type="InterPro" id="IPR045152">
    <property type="entry name" value="EDC4-like"/>
</dbReference>
<dbReference type="Proteomes" id="UP000037035">
    <property type="component" value="Unassembled WGS sequence"/>
</dbReference>
<evidence type="ECO:0000256" key="5">
    <source>
        <dbReference type="ARBA" id="ARBA00022737"/>
    </source>
</evidence>
<feature type="region of interest" description="Disordered" evidence="6">
    <location>
        <begin position="708"/>
        <end position="753"/>
    </location>
</feature>
<dbReference type="STRING" id="27349.A0A0L6V3B1"/>
<feature type="region of interest" description="Disordered" evidence="6">
    <location>
        <begin position="399"/>
        <end position="468"/>
    </location>
</feature>
<dbReference type="AlphaFoldDB" id="A0A0L6V3B1"/>
<gene>
    <name evidence="7" type="ORF">VP01_272g5</name>
</gene>
<evidence type="ECO:0000256" key="2">
    <source>
        <dbReference type="ARBA" id="ARBA00009639"/>
    </source>
</evidence>
<dbReference type="InterPro" id="IPR015943">
    <property type="entry name" value="WD40/YVTN_repeat-like_dom_sf"/>
</dbReference>
<keyword evidence="3" id="KW-0963">Cytoplasm</keyword>
<evidence type="ECO:0000256" key="3">
    <source>
        <dbReference type="ARBA" id="ARBA00022490"/>
    </source>
</evidence>
<evidence type="ECO:0000256" key="6">
    <source>
        <dbReference type="SAM" id="MobiDB-lite"/>
    </source>
</evidence>
<evidence type="ECO:0008006" key="9">
    <source>
        <dbReference type="Google" id="ProtNLM"/>
    </source>
</evidence>
<dbReference type="GO" id="GO:0000932">
    <property type="term" value="C:P-body"/>
    <property type="evidence" value="ECO:0007669"/>
    <property type="project" value="UniProtKB-SubCell"/>
</dbReference>
<keyword evidence="8" id="KW-1185">Reference proteome</keyword>
<protein>
    <recommendedName>
        <fullName evidence="9">Enhancer of mRNA-decapping protein 4 WD40 repeat region domain-containing protein</fullName>
    </recommendedName>
</protein>
<proteinExistence type="inferred from homology"/>
<dbReference type="VEuPathDB" id="FungiDB:VP01_272g5"/>
<comment type="caution">
    <text evidence="7">The sequence shown here is derived from an EMBL/GenBank/DDBJ whole genome shotgun (WGS) entry which is preliminary data.</text>
</comment>
<dbReference type="OrthoDB" id="21128at2759"/>
<dbReference type="PANTHER" id="PTHR15598">
    <property type="entry name" value="ENHANCER OF MRNA-DECAPPING PROTEIN 4"/>
    <property type="match status" value="1"/>
</dbReference>
<dbReference type="PANTHER" id="PTHR15598:SF5">
    <property type="entry name" value="ENHANCER OF MRNA-DECAPPING PROTEIN 4"/>
    <property type="match status" value="1"/>
</dbReference>
<keyword evidence="4" id="KW-0853">WD repeat</keyword>
<organism evidence="7 8">
    <name type="scientific">Puccinia sorghi</name>
    <dbReference type="NCBI Taxonomy" id="27349"/>
    <lineage>
        <taxon>Eukaryota</taxon>
        <taxon>Fungi</taxon>
        <taxon>Dikarya</taxon>
        <taxon>Basidiomycota</taxon>
        <taxon>Pucciniomycotina</taxon>
        <taxon>Pucciniomycetes</taxon>
        <taxon>Pucciniales</taxon>
        <taxon>Pucciniaceae</taxon>
        <taxon>Puccinia</taxon>
    </lineage>
</organism>
<feature type="compositionally biased region" description="Polar residues" evidence="6">
    <location>
        <begin position="728"/>
        <end position="752"/>
    </location>
</feature>
<sequence>MHRQCRFGWETVLADILSVDTHLLLGPEKDHVDSPRTERFSAIRWHPRDPSVFLVSTNDHRLILVRLDRGAFAPMWKRGMPLGKTLSELEAFEGQDVLRTNCDVIAFAFSPDGSAFAFVTSDNILTVRQTSKPHWTIMGGQLTQNGGPISRLEFLSTPQGIIKGFLISKRYGTRVEAVQLSEISDVVIAINLQAPEPQDDGEKALPCFGHVVWQKQYSTILLSNSLRGSIFAFHVNFCESSSNEDEMIPLKPMPSMTGVEGNHRLAAHQEDDSSYIERVAATRQQSSKMQRSRSNSWVASRTMFVDHISEVASPDPIISFVLDEGMRPAPGPSSSDCSIFNLHPKGIHQLYLPKAVIHHQRPSTDTHDPLAPTVPPARSLSLAGEILVDVQVEQEVAQAEELELSDEKNSSRPIGAAAPSSVPPSQNGKQNPTRTPAAAAAPPHKHSRSSTDNFLPSSDTLVTHQPIPPAISPSSLEIILREVEKTREGVAFEFHNLFVKAIEKQDQRLRNQFIAQSEIETRRHEHLMNVVSSNSGSNSAMSNAKNVAKLVEQAVRNELRYSPGFSGLSKGFEQSVLELVKRGVQEGFKKQLGQEVEGVMKKPQVMELIRNLVSQGVGQETAEKLERVVRTTLIPMLVESATSQQASMNGVVQEVRQLAHELHEVRAGAGNAEEIRELKATVAGLREQVADLHETLKLALAASSLHPSSTLAAPAPAPAPPGGLSTSWRGTSADRSTQPSQPGPNSSRTATPPSAYEDMFLEALSDRAPGLLSKLIDDGPHDRLESVFLRASANNNNNQSSSRLSQPVLLTLAHKLSEQLAIPASSAADDRPGSAEDRFASSLGARGANRLRWIWRCVDAVDEQDRQTAQYLARVLDLSYSHLHARKLALIQAGGIKEEIEGINQVLWIIEDKLAKFRAVASAADR</sequence>
<comment type="subcellular location">
    <subcellularLocation>
        <location evidence="1">Cytoplasm</location>
        <location evidence="1">P-body</location>
    </subcellularLocation>
</comment>
<dbReference type="EMBL" id="LAVV01007646">
    <property type="protein sequence ID" value="KNZ55246.1"/>
    <property type="molecule type" value="Genomic_DNA"/>
</dbReference>